<evidence type="ECO:0000313" key="3">
    <source>
        <dbReference type="Proteomes" id="UP001578633"/>
    </source>
</evidence>
<reference evidence="2 3" key="1">
    <citation type="submission" date="2024-09" db="EMBL/GenBank/DDBJ databases">
        <title>T2T genomes of carrot and Alternaria dauci and their utility for understanding host-pathogen interaction during carrot leaf blight disease.</title>
        <authorList>
            <person name="Liu W."/>
            <person name="Xu S."/>
            <person name="Ou C."/>
            <person name="Liu X."/>
            <person name="Zhuang F."/>
            <person name="Deng X.W."/>
        </authorList>
    </citation>
    <scope>NUCLEOTIDE SEQUENCE [LARGE SCALE GENOMIC DNA]</scope>
    <source>
        <strain evidence="2 3">A2016</strain>
    </source>
</reference>
<dbReference type="Proteomes" id="UP001578633">
    <property type="component" value="Chromosome 1"/>
</dbReference>
<feature type="compositionally biased region" description="Basic and acidic residues" evidence="1">
    <location>
        <begin position="509"/>
        <end position="521"/>
    </location>
</feature>
<feature type="compositionally biased region" description="Basic residues" evidence="1">
    <location>
        <begin position="122"/>
        <end position="131"/>
    </location>
</feature>
<evidence type="ECO:0000256" key="1">
    <source>
        <dbReference type="SAM" id="MobiDB-lite"/>
    </source>
</evidence>
<feature type="compositionally biased region" description="Polar residues" evidence="1">
    <location>
        <begin position="139"/>
        <end position="152"/>
    </location>
</feature>
<organism evidence="2 3">
    <name type="scientific">Alternaria dauci</name>
    <dbReference type="NCBI Taxonomy" id="48095"/>
    <lineage>
        <taxon>Eukaryota</taxon>
        <taxon>Fungi</taxon>
        <taxon>Dikarya</taxon>
        <taxon>Ascomycota</taxon>
        <taxon>Pezizomycotina</taxon>
        <taxon>Dothideomycetes</taxon>
        <taxon>Pleosporomycetidae</taxon>
        <taxon>Pleosporales</taxon>
        <taxon>Pleosporineae</taxon>
        <taxon>Pleosporaceae</taxon>
        <taxon>Alternaria</taxon>
        <taxon>Alternaria sect. Porri</taxon>
    </lineage>
</organism>
<protein>
    <submittedName>
        <fullName evidence="2">Uncharacterized protein</fullName>
    </submittedName>
</protein>
<feature type="region of interest" description="Disordered" evidence="1">
    <location>
        <begin position="65"/>
        <end position="193"/>
    </location>
</feature>
<evidence type="ECO:0000313" key="2">
    <source>
        <dbReference type="EMBL" id="KAL1800784.1"/>
    </source>
</evidence>
<sequence>MRLINDHKRRLAQKWGKSQQDTDYRAQSFKQAVTVAISMGIRPVAHDYQKKIKAITAREKYQKYVRRPDQTREKSGSVLTEGATSESRRSHARLTDTTAALSEPIPDQLALPELLRMAPLTRPKKKKRRRGAAALEQALATSSTENRTTASKSFREPAIRSNNETPSTGQPSSPSLNKSRTLESDQRLPPNAYFEPVSKDEKFVWRCAFKHAMGHYYNAGDRKSCRGCNTTLSDNLHVTLMDFYMPSRTFYFQPARNIRWKPSKRFGQPRDSGFSCHNAVAKDAYWKAINTGASEEEARKMGIDAVFEYIKPKPPPKAPTPEPMPMPMPEPDLGPHPSGSATMEHGQDVPDGYYWEKQRPDEEHAWRCDVNHALGRYYLAGDKKSCSGCGSSQKGPGKHKEMDFYLPSGVVVRQEAPGLSLYKPRKPYKLSNPPAMKKEPVTHNQMCASAYFELVEMGHEAEEAMRLAVERVDTALDKKQERELKRQKEQDGNKGLSASGKSRTSLGALRKDSANTSEIERRRSRYRRNSRGGCTMALVPKKRSANDLSEGEIDEFAADEETGYTSSEQKPLSSLEDSSADEESSGSESE</sequence>
<feature type="region of interest" description="Disordered" evidence="1">
    <location>
        <begin position="1"/>
        <end position="23"/>
    </location>
</feature>
<feature type="compositionally biased region" description="Acidic residues" evidence="1">
    <location>
        <begin position="578"/>
        <end position="590"/>
    </location>
</feature>
<feature type="compositionally biased region" description="Acidic residues" evidence="1">
    <location>
        <begin position="549"/>
        <end position="562"/>
    </location>
</feature>
<feature type="compositionally biased region" description="Polar residues" evidence="1">
    <location>
        <begin position="160"/>
        <end position="179"/>
    </location>
</feature>
<dbReference type="GeneID" id="96081448"/>
<feature type="region of interest" description="Disordered" evidence="1">
    <location>
        <begin position="481"/>
        <end position="590"/>
    </location>
</feature>
<proteinExistence type="predicted"/>
<accession>A0ABR3UWQ7</accession>
<feature type="compositionally biased region" description="Basic and acidic residues" evidence="1">
    <location>
        <begin position="65"/>
        <end position="75"/>
    </location>
</feature>
<dbReference type="RefSeq" id="XP_069311368.1">
    <property type="nucleotide sequence ID" value="XM_069446383.1"/>
</dbReference>
<gene>
    <name evidence="2" type="ORF">ACET3X_001126</name>
</gene>
<feature type="region of interest" description="Disordered" evidence="1">
    <location>
        <begin position="312"/>
        <end position="347"/>
    </location>
</feature>
<keyword evidence="3" id="KW-1185">Reference proteome</keyword>
<comment type="caution">
    <text evidence="2">The sequence shown here is derived from an EMBL/GenBank/DDBJ whole genome shotgun (WGS) entry which is preliminary data.</text>
</comment>
<feature type="compositionally biased region" description="Basic and acidic residues" evidence="1">
    <location>
        <begin position="481"/>
        <end position="492"/>
    </location>
</feature>
<dbReference type="EMBL" id="JBHGVX010000001">
    <property type="protein sequence ID" value="KAL1800784.1"/>
    <property type="molecule type" value="Genomic_DNA"/>
</dbReference>
<name>A0ABR3UWQ7_9PLEO</name>
<feature type="compositionally biased region" description="Pro residues" evidence="1">
    <location>
        <begin position="312"/>
        <end position="334"/>
    </location>
</feature>